<protein>
    <recommendedName>
        <fullName evidence="6">Diacylglycerol kinase</fullName>
        <shortName evidence="6">DAG kinase</shortName>
        <ecNumber evidence="6">2.7.1.107</ecNumber>
    </recommendedName>
</protein>
<evidence type="ECO:0000256" key="4">
    <source>
        <dbReference type="ARBA" id="ARBA00022777"/>
    </source>
</evidence>
<feature type="domain" description="DAGKc" evidence="7">
    <location>
        <begin position="46"/>
        <end position="201"/>
    </location>
</feature>
<dbReference type="PANTHER" id="PTHR11255">
    <property type="entry name" value="DIACYLGLYCEROL KINASE"/>
    <property type="match status" value="1"/>
</dbReference>
<dbReference type="PANTHER" id="PTHR11255:SF80">
    <property type="entry name" value="EYE-SPECIFIC DIACYLGLYCEROL KINASE"/>
    <property type="match status" value="1"/>
</dbReference>
<sequence length="543" mass="59579">MAADTKQDSSDAPLQAPSLTYRIPLRYLAGTREDLPHTDAATEDGPLLHPVLVFINPKSGSHIGHSLQHGFERVLGKAQVFVVPHHKPAEVLHRLYQDLTAARKQGDEQADHVLQNLRVVAAGGDGTISWVLQAIKIAEFEPPPATSVVPLGTGNGMSINLGWGKKADRRLISSDESLIKMVEGVVNAHVRNLDIWDISISVGVPDEDIEHLTQHLAHDVPKHMAQEADRKRAIRLSSMASRNDHAAEIDLGDNEAKPVGMLKGQAPGPWSEQVRKSMRPHGTQKAPILDDKMPSAMQPIELQGRMAAACGGKFTYYLTVGLDAEAAYRFDQMRKQKPHLSKHRLQNIFWYGYEGCATGWLCGGQRLKPLLPSLKVRKRNGEWQQVELPDSLRALLVLNLQSYSGSRDVWGLHDDELRPEEAAKGFSKPIFDDGLIEVVGLTSGLKTLAVLSNLSPRVHGKRIAQAEEVLLTLQSSDDDGATTHMRIDGEPWQQHLPAANSEHGPLKVHIKSAGTARVLINTQELPGVTAKALKLAKREADLS</sequence>
<dbReference type="Pfam" id="PF00781">
    <property type="entry name" value="DAGK_cat"/>
    <property type="match status" value="1"/>
</dbReference>
<dbReference type="GO" id="GO:0016020">
    <property type="term" value="C:membrane"/>
    <property type="evidence" value="ECO:0007669"/>
    <property type="project" value="TreeGrafter"/>
</dbReference>
<dbReference type="SUPFAM" id="SSF111331">
    <property type="entry name" value="NAD kinase/diacylglycerol kinase-like"/>
    <property type="match status" value="1"/>
</dbReference>
<evidence type="ECO:0000256" key="3">
    <source>
        <dbReference type="ARBA" id="ARBA00022741"/>
    </source>
</evidence>
<keyword evidence="5 6" id="KW-0067">ATP-binding</keyword>
<dbReference type="Gene3D" id="2.60.200.40">
    <property type="match status" value="1"/>
</dbReference>
<dbReference type="InterPro" id="IPR037607">
    <property type="entry name" value="DGK"/>
</dbReference>
<dbReference type="GO" id="GO:0004143">
    <property type="term" value="F:ATP-dependent diacylglycerol kinase activity"/>
    <property type="evidence" value="ECO:0007669"/>
    <property type="project" value="UniProtKB-EC"/>
</dbReference>
<dbReference type="GO" id="GO:0005524">
    <property type="term" value="F:ATP binding"/>
    <property type="evidence" value="ECO:0007669"/>
    <property type="project" value="UniProtKB-KW"/>
</dbReference>
<dbReference type="Proteomes" id="UP001489004">
    <property type="component" value="Unassembled WGS sequence"/>
</dbReference>
<dbReference type="InterPro" id="IPR017438">
    <property type="entry name" value="ATP-NAD_kinase_N"/>
</dbReference>
<comment type="catalytic activity">
    <reaction evidence="6">
        <text>a 1,2-diacyl-sn-glycerol + ATP = a 1,2-diacyl-sn-glycero-3-phosphate + ADP + H(+)</text>
        <dbReference type="Rhea" id="RHEA:10272"/>
        <dbReference type="ChEBI" id="CHEBI:15378"/>
        <dbReference type="ChEBI" id="CHEBI:17815"/>
        <dbReference type="ChEBI" id="CHEBI:30616"/>
        <dbReference type="ChEBI" id="CHEBI:58608"/>
        <dbReference type="ChEBI" id="CHEBI:456216"/>
        <dbReference type="EC" id="2.7.1.107"/>
    </reaction>
</comment>
<proteinExistence type="inferred from homology"/>
<comment type="similarity">
    <text evidence="1 6">Belongs to the eukaryotic diacylglycerol kinase family.</text>
</comment>
<organism evidence="8 9">
    <name type="scientific">[Myrmecia] bisecta</name>
    <dbReference type="NCBI Taxonomy" id="41462"/>
    <lineage>
        <taxon>Eukaryota</taxon>
        <taxon>Viridiplantae</taxon>
        <taxon>Chlorophyta</taxon>
        <taxon>core chlorophytes</taxon>
        <taxon>Trebouxiophyceae</taxon>
        <taxon>Trebouxiales</taxon>
        <taxon>Trebouxiaceae</taxon>
        <taxon>Myrmecia</taxon>
    </lineage>
</organism>
<keyword evidence="4 6" id="KW-0418">Kinase</keyword>
<evidence type="ECO:0000256" key="5">
    <source>
        <dbReference type="ARBA" id="ARBA00022840"/>
    </source>
</evidence>
<keyword evidence="3 6" id="KW-0547">Nucleotide-binding</keyword>
<dbReference type="EC" id="2.7.1.107" evidence="6"/>
<comment type="caution">
    <text evidence="8">The sequence shown here is derived from an EMBL/GenBank/DDBJ whole genome shotgun (WGS) entry which is preliminary data.</text>
</comment>
<evidence type="ECO:0000256" key="1">
    <source>
        <dbReference type="ARBA" id="ARBA00009280"/>
    </source>
</evidence>
<dbReference type="InterPro" id="IPR001206">
    <property type="entry name" value="Diacylglycerol_kinase_cat_dom"/>
</dbReference>
<dbReference type="InterPro" id="IPR000756">
    <property type="entry name" value="Diacylglycerol_kin_accessory"/>
</dbReference>
<evidence type="ECO:0000256" key="6">
    <source>
        <dbReference type="RuleBase" id="RU361128"/>
    </source>
</evidence>
<name>A0AAW1PR56_9CHLO</name>
<dbReference type="GO" id="GO:0007200">
    <property type="term" value="P:phospholipase C-activating G protein-coupled receptor signaling pathway"/>
    <property type="evidence" value="ECO:0007669"/>
    <property type="project" value="InterPro"/>
</dbReference>
<dbReference type="SMART" id="SM00046">
    <property type="entry name" value="DAGKc"/>
    <property type="match status" value="1"/>
</dbReference>
<dbReference type="InterPro" id="IPR016064">
    <property type="entry name" value="NAD/diacylglycerol_kinase_sf"/>
</dbReference>
<dbReference type="Gene3D" id="3.40.50.10330">
    <property type="entry name" value="Probable inorganic polyphosphate/atp-NAD kinase, domain 1"/>
    <property type="match status" value="1"/>
</dbReference>
<gene>
    <name evidence="8" type="ORF">WJX72_000630</name>
</gene>
<evidence type="ECO:0000256" key="2">
    <source>
        <dbReference type="ARBA" id="ARBA00022679"/>
    </source>
</evidence>
<keyword evidence="9" id="KW-1185">Reference proteome</keyword>
<accession>A0AAW1PR56</accession>
<dbReference type="EMBL" id="JALJOR010000009">
    <property type="protein sequence ID" value="KAK9811247.1"/>
    <property type="molecule type" value="Genomic_DNA"/>
</dbReference>
<dbReference type="PROSITE" id="PS50146">
    <property type="entry name" value="DAGK"/>
    <property type="match status" value="1"/>
</dbReference>
<dbReference type="AlphaFoldDB" id="A0AAW1PR56"/>
<dbReference type="SMART" id="SM00045">
    <property type="entry name" value="DAGKa"/>
    <property type="match status" value="1"/>
</dbReference>
<reference evidence="8 9" key="1">
    <citation type="journal article" date="2024" name="Nat. Commun.">
        <title>Phylogenomics reveals the evolutionary origins of lichenization in chlorophyte algae.</title>
        <authorList>
            <person name="Puginier C."/>
            <person name="Libourel C."/>
            <person name="Otte J."/>
            <person name="Skaloud P."/>
            <person name="Haon M."/>
            <person name="Grisel S."/>
            <person name="Petersen M."/>
            <person name="Berrin J.G."/>
            <person name="Delaux P.M."/>
            <person name="Dal Grande F."/>
            <person name="Keller J."/>
        </authorList>
    </citation>
    <scope>NUCLEOTIDE SEQUENCE [LARGE SCALE GENOMIC DNA]</scope>
    <source>
        <strain evidence="8 9">SAG 2043</strain>
    </source>
</reference>
<dbReference type="Pfam" id="PF00609">
    <property type="entry name" value="DAGK_acc"/>
    <property type="match status" value="1"/>
</dbReference>
<evidence type="ECO:0000259" key="7">
    <source>
        <dbReference type="PROSITE" id="PS50146"/>
    </source>
</evidence>
<evidence type="ECO:0000313" key="8">
    <source>
        <dbReference type="EMBL" id="KAK9811247.1"/>
    </source>
</evidence>
<keyword evidence="2 6" id="KW-0808">Transferase</keyword>
<evidence type="ECO:0000313" key="9">
    <source>
        <dbReference type="Proteomes" id="UP001489004"/>
    </source>
</evidence>